<name>A0ABN7XIA3_GIGMA</name>
<protein>
    <submittedName>
        <fullName evidence="1">38556_t:CDS:1</fullName>
    </submittedName>
</protein>
<comment type="caution">
    <text evidence="1">The sequence shown here is derived from an EMBL/GenBank/DDBJ whole genome shotgun (WGS) entry which is preliminary data.</text>
</comment>
<evidence type="ECO:0000313" key="2">
    <source>
        <dbReference type="Proteomes" id="UP000789901"/>
    </source>
</evidence>
<dbReference type="PANTHER" id="PTHR43628:SF1">
    <property type="entry name" value="CHITIN SYNTHASE REGULATORY FACTOR 2-RELATED"/>
    <property type="match status" value="1"/>
</dbReference>
<dbReference type="InterPro" id="IPR006597">
    <property type="entry name" value="Sel1-like"/>
</dbReference>
<reference evidence="1 2" key="1">
    <citation type="submission" date="2021-06" db="EMBL/GenBank/DDBJ databases">
        <authorList>
            <person name="Kallberg Y."/>
            <person name="Tangrot J."/>
            <person name="Rosling A."/>
        </authorList>
    </citation>
    <scope>NUCLEOTIDE SEQUENCE [LARGE SCALE GENOMIC DNA]</scope>
    <source>
        <strain evidence="1 2">120-4 pot B 10/14</strain>
    </source>
</reference>
<dbReference type="SMART" id="SM00671">
    <property type="entry name" value="SEL1"/>
    <property type="match status" value="2"/>
</dbReference>
<dbReference type="SUPFAM" id="SSF81901">
    <property type="entry name" value="HCP-like"/>
    <property type="match status" value="1"/>
</dbReference>
<sequence length="213" mass="24708">WHHAPQQRITLTNLHIILEELAENYQLLSCESHIESMDSKFIRTETTGNKDPSIDFGMPLEKGIKLHRMKDYENAWKCFEENADLGNPEAKFWQGYYLYYGLGVEIDKERAKELYKEAADNDIADAQVRYSVLLLSNLKKDDNEATKEEICSKILHYLKLAANNKHVDALYYLGDIYVHGKLKVQKNKDLGLEYLRFAANENHSKAINLLKNL</sequence>
<gene>
    <name evidence="1" type="ORF">GMARGA_LOCUS42500</name>
</gene>
<keyword evidence="2" id="KW-1185">Reference proteome</keyword>
<dbReference type="Proteomes" id="UP000789901">
    <property type="component" value="Unassembled WGS sequence"/>
</dbReference>
<organism evidence="1 2">
    <name type="scientific">Gigaspora margarita</name>
    <dbReference type="NCBI Taxonomy" id="4874"/>
    <lineage>
        <taxon>Eukaryota</taxon>
        <taxon>Fungi</taxon>
        <taxon>Fungi incertae sedis</taxon>
        <taxon>Mucoromycota</taxon>
        <taxon>Glomeromycotina</taxon>
        <taxon>Glomeromycetes</taxon>
        <taxon>Diversisporales</taxon>
        <taxon>Gigasporaceae</taxon>
        <taxon>Gigaspora</taxon>
    </lineage>
</organism>
<feature type="non-terminal residue" evidence="1">
    <location>
        <position position="1"/>
    </location>
</feature>
<feature type="non-terminal residue" evidence="1">
    <location>
        <position position="213"/>
    </location>
</feature>
<dbReference type="Gene3D" id="1.25.40.10">
    <property type="entry name" value="Tetratricopeptide repeat domain"/>
    <property type="match status" value="1"/>
</dbReference>
<dbReference type="PANTHER" id="PTHR43628">
    <property type="entry name" value="ACTIVATOR OF C KINASE PROTEIN 1-RELATED"/>
    <property type="match status" value="1"/>
</dbReference>
<proteinExistence type="predicted"/>
<evidence type="ECO:0000313" key="1">
    <source>
        <dbReference type="EMBL" id="CAG8853679.1"/>
    </source>
</evidence>
<accession>A0ABN7XIA3</accession>
<dbReference type="EMBL" id="CAJVQB010127661">
    <property type="protein sequence ID" value="CAG8853679.1"/>
    <property type="molecule type" value="Genomic_DNA"/>
</dbReference>
<dbReference type="InterPro" id="IPR011990">
    <property type="entry name" value="TPR-like_helical_dom_sf"/>
</dbReference>
<dbReference type="InterPro" id="IPR052945">
    <property type="entry name" value="Mitotic_Regulator"/>
</dbReference>
<dbReference type="Pfam" id="PF08238">
    <property type="entry name" value="Sel1"/>
    <property type="match status" value="3"/>
</dbReference>